<feature type="domain" description="Holliday junction resolvase-related" evidence="2">
    <location>
        <begin position="39"/>
        <end position="137"/>
    </location>
</feature>
<dbReference type="GO" id="GO:0004519">
    <property type="term" value="F:endonuclease activity"/>
    <property type="evidence" value="ECO:0007669"/>
    <property type="project" value="UniProtKB-KW"/>
</dbReference>
<evidence type="ECO:0000313" key="4">
    <source>
        <dbReference type="Proteomes" id="UP000595566"/>
    </source>
</evidence>
<evidence type="ECO:0000313" key="3">
    <source>
        <dbReference type="EMBL" id="QQO91690.1"/>
    </source>
</evidence>
<keyword evidence="3" id="KW-0255">Endonuclease</keyword>
<organism evidence="3 4">
    <name type="scientific">Flavobacterium phage vB_FspM_immuto_2-6A</name>
    <dbReference type="NCBI Taxonomy" id="2801477"/>
    <lineage>
        <taxon>Viruses</taxon>
        <taxon>Duplodnaviria</taxon>
        <taxon>Heunggongvirae</taxon>
        <taxon>Uroviricota</taxon>
        <taxon>Caudoviricetes</taxon>
        <taxon>Immutovirus</taxon>
        <taxon>Immutovirus immuto</taxon>
    </lineage>
</organism>
<dbReference type="EMBL" id="MW353175">
    <property type="protein sequence ID" value="QQO91690.1"/>
    <property type="molecule type" value="Genomic_DNA"/>
</dbReference>
<proteinExistence type="predicted"/>
<dbReference type="Pfam" id="PF10107">
    <property type="entry name" value="Endonuc_Holl"/>
    <property type="match status" value="1"/>
</dbReference>
<keyword evidence="4" id="KW-1185">Reference proteome</keyword>
<name>A0A7T8ERC0_9CAUD</name>
<reference evidence="3 4" key="1">
    <citation type="submission" date="2020-12" db="EMBL/GenBank/DDBJ databases">
        <title>Dynamics of Baltic Sea phages driven by environmental changes.</title>
        <authorList>
            <person name="Hoetzinger M."/>
            <person name="Nilsson E."/>
            <person name="Holmfeldt K."/>
        </authorList>
    </citation>
    <scope>NUCLEOTIDE SEQUENCE [LARGE SCALE GENOMIC DNA]</scope>
</reference>
<evidence type="ECO:0000256" key="1">
    <source>
        <dbReference type="SAM" id="Coils"/>
    </source>
</evidence>
<evidence type="ECO:0000259" key="2">
    <source>
        <dbReference type="Pfam" id="PF10107"/>
    </source>
</evidence>
<protein>
    <submittedName>
        <fullName evidence="3">Endonuclease</fullName>
    </submittedName>
</protein>
<keyword evidence="3" id="KW-0378">Hydrolase</keyword>
<dbReference type="Proteomes" id="UP000595566">
    <property type="component" value="Segment"/>
</dbReference>
<feature type="coiled-coil region" evidence="1">
    <location>
        <begin position="19"/>
        <end position="46"/>
    </location>
</feature>
<gene>
    <name evidence="3" type="ORF">immuto26A_11</name>
</gene>
<sequence>MIYVIVSSLFAIGVLVYLMNMAKAEIRKLEDLIVEKELELVEEVKKARKDSKFRSSAVNWGKSIEHFVPFMTKFPVPPEDVVFLGMPIDYVGFTDTESSKKCKVHFIEVKSGVSFMSTKQKNIKKAIEEGRIEFHEIAVESNKAE</sequence>
<keyword evidence="3" id="KW-0540">Nuclease</keyword>
<accession>A0A7T8ERC0</accession>
<keyword evidence="1" id="KW-0175">Coiled coil</keyword>
<dbReference type="InterPro" id="IPR019287">
    <property type="entry name" value="Hday_junct_resolvase-rel_dom"/>
</dbReference>